<dbReference type="EMBL" id="BMOD01000041">
    <property type="protein sequence ID" value="GGJ57894.1"/>
    <property type="molecule type" value="Genomic_DNA"/>
</dbReference>
<protein>
    <recommendedName>
        <fullName evidence="2">Thioredoxin-like fold domain-containing protein</fullName>
    </recommendedName>
</protein>
<name>A0ABQ2DHG3_9DEIO</name>
<comment type="caution">
    <text evidence="3">The sequence shown here is derived from an EMBL/GenBank/DDBJ whole genome shotgun (WGS) entry which is preliminary data.</text>
</comment>
<organism evidence="3 4">
    <name type="scientific">Deinococcus roseus</name>
    <dbReference type="NCBI Taxonomy" id="392414"/>
    <lineage>
        <taxon>Bacteria</taxon>
        <taxon>Thermotogati</taxon>
        <taxon>Deinococcota</taxon>
        <taxon>Deinococci</taxon>
        <taxon>Deinococcales</taxon>
        <taxon>Deinococcaceae</taxon>
        <taxon>Deinococcus</taxon>
    </lineage>
</organism>
<evidence type="ECO:0000313" key="4">
    <source>
        <dbReference type="Proteomes" id="UP000632222"/>
    </source>
</evidence>
<dbReference type="Gene3D" id="3.40.30.10">
    <property type="entry name" value="Glutaredoxin"/>
    <property type="match status" value="1"/>
</dbReference>
<accession>A0ABQ2DHG3</accession>
<proteinExistence type="predicted"/>
<dbReference type="InterPro" id="IPR036249">
    <property type="entry name" value="Thioredoxin-like_sf"/>
</dbReference>
<reference evidence="4" key="1">
    <citation type="journal article" date="2019" name="Int. J. Syst. Evol. Microbiol.">
        <title>The Global Catalogue of Microorganisms (GCM) 10K type strain sequencing project: providing services to taxonomists for standard genome sequencing and annotation.</title>
        <authorList>
            <consortium name="The Broad Institute Genomics Platform"/>
            <consortium name="The Broad Institute Genome Sequencing Center for Infectious Disease"/>
            <person name="Wu L."/>
            <person name="Ma J."/>
        </authorList>
    </citation>
    <scope>NUCLEOTIDE SEQUENCE [LARGE SCALE GENOMIC DNA]</scope>
    <source>
        <strain evidence="4">JCM 14370</strain>
    </source>
</reference>
<dbReference type="Proteomes" id="UP000632222">
    <property type="component" value="Unassembled WGS sequence"/>
</dbReference>
<evidence type="ECO:0000313" key="3">
    <source>
        <dbReference type="EMBL" id="GGJ57894.1"/>
    </source>
</evidence>
<gene>
    <name evidence="3" type="ORF">GCM10008938_50010</name>
</gene>
<dbReference type="SUPFAM" id="SSF52833">
    <property type="entry name" value="Thioredoxin-like"/>
    <property type="match status" value="1"/>
</dbReference>
<dbReference type="InterPro" id="IPR012336">
    <property type="entry name" value="Thioredoxin-like_fold"/>
</dbReference>
<feature type="domain" description="Thioredoxin-like fold" evidence="2">
    <location>
        <begin position="70"/>
        <end position="205"/>
    </location>
</feature>
<keyword evidence="1" id="KW-0812">Transmembrane</keyword>
<evidence type="ECO:0000256" key="1">
    <source>
        <dbReference type="SAM" id="Phobius"/>
    </source>
</evidence>
<dbReference type="Pfam" id="PF13462">
    <property type="entry name" value="Thioredoxin_4"/>
    <property type="match status" value="1"/>
</dbReference>
<feature type="transmembrane region" description="Helical" evidence="1">
    <location>
        <begin position="29"/>
        <end position="53"/>
    </location>
</feature>
<keyword evidence="1" id="KW-0472">Membrane</keyword>
<sequence>MPKMMQTEYGEWYVPYKPGVLRNLMGQSWFPYLCFFIGLAVFGMAAAVTEGIYKRKDLIQTRKHLLQVLPVLGKRTAAVQVIEFTDYACAFCSEDHFKLQKTLQPYIDRGEVALFTLNIQKLGLAGALGTRFEYCISRHDANHLQPFMDRVFQNNNDVLDAKHYQQHYQQTGGTRSKEVQSCLNSPEATTYQTNLKRYVEKLGVQGIRVSYGSVAVQDHVMGDVRGLERWVQDTVTQNGKLPAEFQREAQRLY</sequence>
<keyword evidence="1" id="KW-1133">Transmembrane helix</keyword>
<evidence type="ECO:0000259" key="2">
    <source>
        <dbReference type="Pfam" id="PF13462"/>
    </source>
</evidence>
<keyword evidence="4" id="KW-1185">Reference proteome</keyword>
<dbReference type="RefSeq" id="WP_189008852.1">
    <property type="nucleotide sequence ID" value="NZ_BMOD01000041.1"/>
</dbReference>